<dbReference type="RefSeq" id="WP_063947340.1">
    <property type="nucleotide sequence ID" value="NZ_LXPS01000003.1"/>
</dbReference>
<organism evidence="2 3">
    <name type="scientific">Agrobacterium tumefaciens</name>
    <dbReference type="NCBI Taxonomy" id="358"/>
    <lineage>
        <taxon>Bacteria</taxon>
        <taxon>Pseudomonadati</taxon>
        <taxon>Pseudomonadota</taxon>
        <taxon>Alphaproteobacteria</taxon>
        <taxon>Hyphomicrobiales</taxon>
        <taxon>Rhizobiaceae</taxon>
        <taxon>Rhizobium/Agrobacterium group</taxon>
        <taxon>Agrobacterium</taxon>
        <taxon>Agrobacterium tumefaciens complex</taxon>
    </lineage>
</organism>
<dbReference type="AlphaFoldDB" id="A0A176XH22"/>
<dbReference type="InterPro" id="IPR004843">
    <property type="entry name" value="Calcineurin-like_PHP"/>
</dbReference>
<comment type="caution">
    <text evidence="2">The sequence shown here is derived from an EMBL/GenBank/DDBJ whole genome shotgun (WGS) entry which is preliminary data.</text>
</comment>
<evidence type="ECO:0000259" key="1">
    <source>
        <dbReference type="Pfam" id="PF00149"/>
    </source>
</evidence>
<dbReference type="PANTHER" id="PTHR37844:SF2">
    <property type="entry name" value="SER_THR PROTEIN PHOSPHATASE SUPERFAMILY (AFU_ORTHOLOGUE AFUA_1G14840)"/>
    <property type="match status" value="1"/>
</dbReference>
<dbReference type="Proteomes" id="UP000077098">
    <property type="component" value="Unassembled WGS sequence"/>
</dbReference>
<proteinExistence type="predicted"/>
<gene>
    <name evidence="2" type="ORF">A7J57_00730</name>
</gene>
<evidence type="ECO:0000313" key="3">
    <source>
        <dbReference type="Proteomes" id="UP000077098"/>
    </source>
</evidence>
<dbReference type="Pfam" id="PF00149">
    <property type="entry name" value="Metallophos"/>
    <property type="match status" value="1"/>
</dbReference>
<reference evidence="2 3" key="1">
    <citation type="submission" date="2016-05" db="EMBL/GenBank/DDBJ databases">
        <authorList>
            <person name="Lavstsen T."/>
            <person name="Jespersen J.S."/>
        </authorList>
    </citation>
    <scope>NUCLEOTIDE SEQUENCE [LARGE SCALE GENOMIC DNA]</scope>
    <source>
        <strain evidence="2 3">KCJ1736</strain>
    </source>
</reference>
<dbReference type="InterPro" id="IPR029052">
    <property type="entry name" value="Metallo-depent_PP-like"/>
</dbReference>
<evidence type="ECO:0000313" key="2">
    <source>
        <dbReference type="EMBL" id="OAE49174.1"/>
    </source>
</evidence>
<name>A0A176XH22_AGRTU</name>
<dbReference type="PANTHER" id="PTHR37844">
    <property type="entry name" value="SER/THR PROTEIN PHOSPHATASE SUPERFAMILY (AFU_ORTHOLOGUE AFUA_1G14840)"/>
    <property type="match status" value="1"/>
</dbReference>
<protein>
    <submittedName>
        <fullName evidence="2">Phosphatase</fullName>
    </submittedName>
</protein>
<accession>A0A176XH22</accession>
<sequence length="255" mass="28577">MKLWIISDLHCEFGQPFVRSPPPDADILVCAGDLLTRGIVPSIEWLAANIPSSMPVVFVAGNHEYYRAAAQESIRYARLLRGSYPNIHFLEDEMVNIGGIRFVGATLWTDFRLNGGDPELAMAAAQSGMNDYKKIKFSKLPYRKFKPIHAYRKHQESRAFFKSALEIVTASKTVVLSHHAPSPRSIPPEFQGDPLSACYASDLEELILEGRPALWVHGHVHHRADYQIGSTRVIANPRGYPGERTGFDPRLVIEI</sequence>
<feature type="domain" description="Calcineurin-like phosphoesterase" evidence="1">
    <location>
        <begin position="1"/>
        <end position="222"/>
    </location>
</feature>
<dbReference type="GO" id="GO:0016787">
    <property type="term" value="F:hydrolase activity"/>
    <property type="evidence" value="ECO:0007669"/>
    <property type="project" value="InterPro"/>
</dbReference>
<dbReference type="Gene3D" id="3.60.21.10">
    <property type="match status" value="1"/>
</dbReference>
<dbReference type="SUPFAM" id="SSF56300">
    <property type="entry name" value="Metallo-dependent phosphatases"/>
    <property type="match status" value="1"/>
</dbReference>
<dbReference type="EMBL" id="LXPS01000003">
    <property type="protein sequence ID" value="OAE49174.1"/>
    <property type="molecule type" value="Genomic_DNA"/>
</dbReference>